<dbReference type="PRINTS" id="PR00367">
    <property type="entry name" value="ETHRSPELEMNT"/>
</dbReference>
<dbReference type="OrthoDB" id="550883at2759"/>
<keyword evidence="2" id="KW-0805">Transcription regulation</keyword>
<dbReference type="Proteomes" id="UP000230069">
    <property type="component" value="Unassembled WGS sequence"/>
</dbReference>
<dbReference type="PANTHER" id="PTHR31241">
    <property type="entry name" value="DEHYDRATION-RESPONSIVE ELEMENT-BINDING PROTEIN 2C"/>
    <property type="match status" value="1"/>
</dbReference>
<dbReference type="InterPro" id="IPR016177">
    <property type="entry name" value="DNA-bd_dom_sf"/>
</dbReference>
<evidence type="ECO:0000259" key="10">
    <source>
        <dbReference type="PROSITE" id="PS51032"/>
    </source>
</evidence>
<keyword evidence="4" id="KW-0238">DNA-binding</keyword>
<evidence type="ECO:0000256" key="2">
    <source>
        <dbReference type="ARBA" id="ARBA00023015"/>
    </source>
</evidence>
<evidence type="ECO:0000256" key="4">
    <source>
        <dbReference type="ARBA" id="ARBA00023125"/>
    </source>
</evidence>
<dbReference type="InterPro" id="IPR001471">
    <property type="entry name" value="AP2/ERF_dom"/>
</dbReference>
<protein>
    <recommendedName>
        <fullName evidence="10">AP2/ERF domain-containing protein</fullName>
    </recommendedName>
</protein>
<dbReference type="Pfam" id="PF00847">
    <property type="entry name" value="AP2"/>
    <property type="match status" value="1"/>
</dbReference>
<evidence type="ECO:0000256" key="1">
    <source>
        <dbReference type="ARBA" id="ARBA00004123"/>
    </source>
</evidence>
<dbReference type="InterPro" id="IPR036955">
    <property type="entry name" value="AP2/ERF_dom_sf"/>
</dbReference>
<evidence type="ECO:0000256" key="7">
    <source>
        <dbReference type="ARBA" id="ARBA00023242"/>
    </source>
</evidence>
<comment type="similarity">
    <text evidence="8">Belongs to the AP2/ERF transcription factor family. ERF subfamily.</text>
</comment>
<feature type="compositionally biased region" description="Low complexity" evidence="9">
    <location>
        <begin position="140"/>
        <end position="158"/>
    </location>
</feature>
<keyword evidence="6" id="KW-0804">Transcription</keyword>
<evidence type="ECO:0000256" key="3">
    <source>
        <dbReference type="ARBA" id="ARBA00023016"/>
    </source>
</evidence>
<dbReference type="GO" id="GO:0000976">
    <property type="term" value="F:transcription cis-regulatory region binding"/>
    <property type="evidence" value="ECO:0007669"/>
    <property type="project" value="TreeGrafter"/>
</dbReference>
<name>A0A2G5D1T8_AQUCA</name>
<dbReference type="GO" id="GO:0045893">
    <property type="term" value="P:positive regulation of DNA-templated transcription"/>
    <property type="evidence" value="ECO:0007669"/>
    <property type="project" value="TreeGrafter"/>
</dbReference>
<dbReference type="CDD" id="cd00018">
    <property type="entry name" value="AP2"/>
    <property type="match status" value="1"/>
</dbReference>
<dbReference type="AlphaFoldDB" id="A0A2G5D1T8"/>
<keyword evidence="5" id="KW-0010">Activator</keyword>
<reference evidence="11 12" key="1">
    <citation type="submission" date="2017-09" db="EMBL/GenBank/DDBJ databases">
        <title>WGS assembly of Aquilegia coerulea Goldsmith.</title>
        <authorList>
            <person name="Hodges S."/>
            <person name="Kramer E."/>
            <person name="Nordborg M."/>
            <person name="Tomkins J."/>
            <person name="Borevitz J."/>
            <person name="Derieg N."/>
            <person name="Yan J."/>
            <person name="Mihaltcheva S."/>
            <person name="Hayes R.D."/>
            <person name="Rokhsar D."/>
        </authorList>
    </citation>
    <scope>NUCLEOTIDE SEQUENCE [LARGE SCALE GENOMIC DNA]</scope>
    <source>
        <strain evidence="12">cv. Goldsmith</strain>
    </source>
</reference>
<keyword evidence="3" id="KW-0346">Stress response</keyword>
<dbReference type="PANTHER" id="PTHR31241:SF62">
    <property type="entry name" value="DEHYDRATION-RESPONSIVE ELEMENT-BINDING PROTEIN 2D"/>
    <property type="match status" value="1"/>
</dbReference>
<feature type="region of interest" description="Disordered" evidence="9">
    <location>
        <begin position="140"/>
        <end position="163"/>
    </location>
</feature>
<evidence type="ECO:0000256" key="5">
    <source>
        <dbReference type="ARBA" id="ARBA00023159"/>
    </source>
</evidence>
<evidence type="ECO:0000256" key="6">
    <source>
        <dbReference type="ARBA" id="ARBA00023163"/>
    </source>
</evidence>
<dbReference type="FunFam" id="3.30.730.10:FF:000001">
    <property type="entry name" value="Ethylene-responsive transcription factor 2"/>
    <property type="match status" value="1"/>
</dbReference>
<dbReference type="GO" id="GO:0005634">
    <property type="term" value="C:nucleus"/>
    <property type="evidence" value="ECO:0007669"/>
    <property type="project" value="UniProtKB-SubCell"/>
</dbReference>
<dbReference type="PROSITE" id="PS51032">
    <property type="entry name" value="AP2_ERF"/>
    <property type="match status" value="1"/>
</dbReference>
<accession>A0A2G5D1T8</accession>
<gene>
    <name evidence="11" type="ORF">AQUCO_03000214v1</name>
</gene>
<evidence type="ECO:0000313" key="12">
    <source>
        <dbReference type="Proteomes" id="UP000230069"/>
    </source>
</evidence>
<dbReference type="Gene3D" id="3.30.730.10">
    <property type="entry name" value="AP2/ERF domain"/>
    <property type="match status" value="1"/>
</dbReference>
<dbReference type="SUPFAM" id="SSF54171">
    <property type="entry name" value="DNA-binding domain"/>
    <property type="match status" value="1"/>
</dbReference>
<dbReference type="GO" id="GO:0003700">
    <property type="term" value="F:DNA-binding transcription factor activity"/>
    <property type="evidence" value="ECO:0007669"/>
    <property type="project" value="InterPro"/>
</dbReference>
<dbReference type="GO" id="GO:0006950">
    <property type="term" value="P:response to stress"/>
    <property type="evidence" value="ECO:0007669"/>
    <property type="project" value="TreeGrafter"/>
</dbReference>
<organism evidence="11 12">
    <name type="scientific">Aquilegia coerulea</name>
    <name type="common">Rocky mountain columbine</name>
    <dbReference type="NCBI Taxonomy" id="218851"/>
    <lineage>
        <taxon>Eukaryota</taxon>
        <taxon>Viridiplantae</taxon>
        <taxon>Streptophyta</taxon>
        <taxon>Embryophyta</taxon>
        <taxon>Tracheophyta</taxon>
        <taxon>Spermatophyta</taxon>
        <taxon>Magnoliopsida</taxon>
        <taxon>Ranunculales</taxon>
        <taxon>Ranunculaceae</taxon>
        <taxon>Thalictroideae</taxon>
        <taxon>Aquilegia</taxon>
    </lineage>
</organism>
<feature type="region of interest" description="Disordered" evidence="9">
    <location>
        <begin position="36"/>
        <end position="64"/>
    </location>
</feature>
<keyword evidence="7" id="KW-0539">Nucleus</keyword>
<dbReference type="STRING" id="218851.A0A2G5D1T8"/>
<evidence type="ECO:0000256" key="9">
    <source>
        <dbReference type="SAM" id="MobiDB-lite"/>
    </source>
</evidence>
<dbReference type="FunCoup" id="A0A2G5D1T8">
    <property type="interactions" value="11"/>
</dbReference>
<proteinExistence type="inferred from homology"/>
<keyword evidence="12" id="KW-1185">Reference proteome</keyword>
<feature type="compositionally biased region" description="Basic residues" evidence="9">
    <location>
        <begin position="43"/>
        <end position="58"/>
    </location>
</feature>
<comment type="subcellular location">
    <subcellularLocation>
        <location evidence="1">Nucleus</location>
    </subcellularLocation>
</comment>
<feature type="region of interest" description="Disordered" evidence="9">
    <location>
        <begin position="1"/>
        <end position="24"/>
    </location>
</feature>
<feature type="domain" description="AP2/ERF" evidence="10">
    <location>
        <begin position="70"/>
        <end position="127"/>
    </location>
</feature>
<evidence type="ECO:0000313" key="11">
    <source>
        <dbReference type="EMBL" id="PIA37480.1"/>
    </source>
</evidence>
<dbReference type="EMBL" id="KZ305047">
    <property type="protein sequence ID" value="PIA37480.1"/>
    <property type="molecule type" value="Genomic_DNA"/>
</dbReference>
<sequence>MSSDFPERKRKSRSRRNGPNSIAETLAKWKVLNNELESTKDGAKRRKVPAKGSKKGCMRGKGGPDNSRCNYRGVRQRTWGKWVAEIREPNRGSRLWLGTFPTAVDAARAYDAAARAMYGSCARLNLPGVVREYDMSKGSFSAETPSTSESTMTTSNHSGVYGGPEECSVKVECPKMETEHCNAESNETQSQPAPTMYAVKKEVAEENVDADNFNPFKGYNQEYLQDVSVDDMFDVEQLLRTIESEPKNVPVPSEEYNFDSVQYGFSSGGQFQEGGLSNLPYETHKSDANVVEGLYHMDEAAAPAGMDYGYDFLNDSWSPDLGV</sequence>
<dbReference type="InParanoid" id="A0A2G5D1T8"/>
<evidence type="ECO:0000256" key="8">
    <source>
        <dbReference type="ARBA" id="ARBA00024343"/>
    </source>
</evidence>
<dbReference type="SMART" id="SM00380">
    <property type="entry name" value="AP2"/>
    <property type="match status" value="1"/>
</dbReference>